<dbReference type="PANTHER" id="PTHR37943">
    <property type="entry name" value="PROTEIN VES"/>
    <property type="match status" value="1"/>
</dbReference>
<dbReference type="EMBL" id="JAGIOF010000001">
    <property type="protein sequence ID" value="MBP2385041.1"/>
    <property type="molecule type" value="Genomic_DNA"/>
</dbReference>
<sequence length="207" mass="21663">MDAPQPLSLSPGTVIAYSGISPAPWRNGGGVTRQIVSGKLGVLGTLEAVPGDGWDWRLSIADVESEGPFSAFAGMTRILTVIEGEGLAINIDGVEQRLGRYEPLQFDGGAATSSTLPAGPIRDFNLITRSGTVNGQIDIEELSPEHPRKLFAGQLGVLLQGRARLLAGESKHRPLERYDTVVGGGEDAPAITGSGLLAVVSLQEGRP</sequence>
<proteinExistence type="predicted"/>
<accession>A0ABS4X9A5</accession>
<dbReference type="Pfam" id="PF05962">
    <property type="entry name" value="HutD"/>
    <property type="match status" value="1"/>
</dbReference>
<name>A0ABS4X9A5_9MICC</name>
<dbReference type="Proteomes" id="UP001296993">
    <property type="component" value="Unassembled WGS sequence"/>
</dbReference>
<protein>
    <submittedName>
        <fullName evidence="1">Environmental stress-induced protein Ves</fullName>
    </submittedName>
</protein>
<organism evidence="1 2">
    <name type="scientific">Paeniglutamicibacter kerguelensis</name>
    <dbReference type="NCBI Taxonomy" id="254788"/>
    <lineage>
        <taxon>Bacteria</taxon>
        <taxon>Bacillati</taxon>
        <taxon>Actinomycetota</taxon>
        <taxon>Actinomycetes</taxon>
        <taxon>Micrococcales</taxon>
        <taxon>Micrococcaceae</taxon>
        <taxon>Paeniglutamicibacter</taxon>
    </lineage>
</organism>
<evidence type="ECO:0000313" key="2">
    <source>
        <dbReference type="Proteomes" id="UP001296993"/>
    </source>
</evidence>
<keyword evidence="2" id="KW-1185">Reference proteome</keyword>
<dbReference type="InterPro" id="IPR010282">
    <property type="entry name" value="Uncharacterised_HutD/Ves"/>
</dbReference>
<dbReference type="InterPro" id="IPR014710">
    <property type="entry name" value="RmlC-like_jellyroll"/>
</dbReference>
<dbReference type="Gene3D" id="2.60.120.10">
    <property type="entry name" value="Jelly Rolls"/>
    <property type="match status" value="1"/>
</dbReference>
<dbReference type="PANTHER" id="PTHR37943:SF1">
    <property type="entry name" value="PROTEIN VES"/>
    <property type="match status" value="1"/>
</dbReference>
<dbReference type="SUPFAM" id="SSF51182">
    <property type="entry name" value="RmlC-like cupins"/>
    <property type="match status" value="1"/>
</dbReference>
<comment type="caution">
    <text evidence="1">The sequence shown here is derived from an EMBL/GenBank/DDBJ whole genome shotgun (WGS) entry which is preliminary data.</text>
</comment>
<evidence type="ECO:0000313" key="1">
    <source>
        <dbReference type="EMBL" id="MBP2385041.1"/>
    </source>
</evidence>
<reference evidence="1 2" key="1">
    <citation type="submission" date="2021-03" db="EMBL/GenBank/DDBJ databases">
        <title>Sequencing the genomes of 1000 actinobacteria strains.</title>
        <authorList>
            <person name="Klenk H.-P."/>
        </authorList>
    </citation>
    <scope>NUCLEOTIDE SEQUENCE [LARGE SCALE GENOMIC DNA]</scope>
    <source>
        <strain evidence="1 2">DSM 15797</strain>
    </source>
</reference>
<gene>
    <name evidence="1" type="ORF">JOF47_000552</name>
</gene>
<dbReference type="RefSeq" id="WP_209995791.1">
    <property type="nucleotide sequence ID" value="NZ_BAAAJY010000020.1"/>
</dbReference>
<dbReference type="CDD" id="cd20293">
    <property type="entry name" value="cupin_HutD_N"/>
    <property type="match status" value="1"/>
</dbReference>
<dbReference type="InterPro" id="IPR011051">
    <property type="entry name" value="RmlC_Cupin_sf"/>
</dbReference>